<evidence type="ECO:0008006" key="3">
    <source>
        <dbReference type="Google" id="ProtNLM"/>
    </source>
</evidence>
<keyword evidence="2" id="KW-1185">Reference proteome</keyword>
<comment type="caution">
    <text evidence="1">The sequence shown here is derived from an EMBL/GenBank/DDBJ whole genome shotgun (WGS) entry which is preliminary data.</text>
</comment>
<accession>A0AA39V7A0</accession>
<proteinExistence type="predicted"/>
<dbReference type="InterPro" id="IPR036873">
    <property type="entry name" value="Rhodanese-like_dom_sf"/>
</dbReference>
<sequence>MVLDGEAKKAKGVAPAKIQFVNCQSAQLNVGKEFRGALHMELVGAGWAQLKFDSIAEKVPTTFDKLAAADMVVFYCSYAAERSPATMPAYQKAMTAKPRAGSNPNQHIVLLDEGINGYMKLKDAPGIKDYTLPSMGKVLAWAKLDKLGAKIEVTKPSFQQPPKPGTVQESLAVVYTE</sequence>
<name>A0AA39V7A0_9LECA</name>
<dbReference type="AlphaFoldDB" id="A0AA39V7A0"/>
<dbReference type="EMBL" id="JAFEKC020000003">
    <property type="protein sequence ID" value="KAK0515909.1"/>
    <property type="molecule type" value="Genomic_DNA"/>
</dbReference>
<dbReference type="Gene3D" id="3.40.250.10">
    <property type="entry name" value="Rhodanese-like domain"/>
    <property type="match status" value="1"/>
</dbReference>
<protein>
    <recommendedName>
        <fullName evidence="3">Rhodanese domain-containing protein</fullName>
    </recommendedName>
</protein>
<dbReference type="Proteomes" id="UP001166286">
    <property type="component" value="Unassembled WGS sequence"/>
</dbReference>
<reference evidence="1" key="1">
    <citation type="submission" date="2023-03" db="EMBL/GenBank/DDBJ databases">
        <title>Complete genome of Cladonia borealis.</title>
        <authorList>
            <person name="Park H."/>
        </authorList>
    </citation>
    <scope>NUCLEOTIDE SEQUENCE</scope>
    <source>
        <strain evidence="1">ANT050790</strain>
    </source>
</reference>
<organism evidence="1 2">
    <name type="scientific">Cladonia borealis</name>
    <dbReference type="NCBI Taxonomy" id="184061"/>
    <lineage>
        <taxon>Eukaryota</taxon>
        <taxon>Fungi</taxon>
        <taxon>Dikarya</taxon>
        <taxon>Ascomycota</taxon>
        <taxon>Pezizomycotina</taxon>
        <taxon>Lecanoromycetes</taxon>
        <taxon>OSLEUM clade</taxon>
        <taxon>Lecanoromycetidae</taxon>
        <taxon>Lecanorales</taxon>
        <taxon>Lecanorineae</taxon>
        <taxon>Cladoniaceae</taxon>
        <taxon>Cladonia</taxon>
    </lineage>
</organism>
<evidence type="ECO:0000313" key="1">
    <source>
        <dbReference type="EMBL" id="KAK0515909.1"/>
    </source>
</evidence>
<evidence type="ECO:0000313" key="2">
    <source>
        <dbReference type="Proteomes" id="UP001166286"/>
    </source>
</evidence>
<gene>
    <name evidence="1" type="ORF">JMJ35_001943</name>
</gene>